<protein>
    <submittedName>
        <fullName evidence="1">Uncharacterized protein</fullName>
    </submittedName>
</protein>
<dbReference type="EMBL" id="CADCXU010018350">
    <property type="protein sequence ID" value="CAB0006745.1"/>
    <property type="molecule type" value="Genomic_DNA"/>
</dbReference>
<accession>A0A6H5GUQ5</accession>
<proteinExistence type="predicted"/>
<reference evidence="1 2" key="1">
    <citation type="submission" date="2020-02" db="EMBL/GenBank/DDBJ databases">
        <authorList>
            <person name="Ferguson B K."/>
        </authorList>
    </citation>
    <scope>NUCLEOTIDE SEQUENCE [LARGE SCALE GENOMIC DNA]</scope>
</reference>
<dbReference type="AlphaFoldDB" id="A0A6H5GUQ5"/>
<evidence type="ECO:0000313" key="2">
    <source>
        <dbReference type="Proteomes" id="UP000479000"/>
    </source>
</evidence>
<keyword evidence="2" id="KW-1185">Reference proteome</keyword>
<name>A0A6H5GUQ5_9HEMI</name>
<dbReference type="Proteomes" id="UP000479000">
    <property type="component" value="Unassembled WGS sequence"/>
</dbReference>
<feature type="non-terminal residue" evidence="1">
    <location>
        <position position="72"/>
    </location>
</feature>
<sequence>MESDPLVRLENGFVGIQVKIHSVLAFGSVYQRFFFRLFWTEQFKLSTVRSFSSGADLRASHYNQRKVYSLSK</sequence>
<evidence type="ECO:0000313" key="1">
    <source>
        <dbReference type="EMBL" id="CAB0006745.1"/>
    </source>
</evidence>
<gene>
    <name evidence="1" type="ORF">NTEN_LOCUS12222</name>
</gene>
<organism evidence="1 2">
    <name type="scientific">Nesidiocoris tenuis</name>
    <dbReference type="NCBI Taxonomy" id="355587"/>
    <lineage>
        <taxon>Eukaryota</taxon>
        <taxon>Metazoa</taxon>
        <taxon>Ecdysozoa</taxon>
        <taxon>Arthropoda</taxon>
        <taxon>Hexapoda</taxon>
        <taxon>Insecta</taxon>
        <taxon>Pterygota</taxon>
        <taxon>Neoptera</taxon>
        <taxon>Paraneoptera</taxon>
        <taxon>Hemiptera</taxon>
        <taxon>Heteroptera</taxon>
        <taxon>Panheteroptera</taxon>
        <taxon>Cimicomorpha</taxon>
        <taxon>Miridae</taxon>
        <taxon>Dicyphina</taxon>
        <taxon>Nesidiocoris</taxon>
    </lineage>
</organism>